<evidence type="ECO:0000313" key="3">
    <source>
        <dbReference type="Proteomes" id="UP000236544"/>
    </source>
</evidence>
<proteinExistence type="predicted"/>
<feature type="compositionally biased region" description="Polar residues" evidence="1">
    <location>
        <begin position="51"/>
        <end position="61"/>
    </location>
</feature>
<name>A0A0P1L1A7_9SACH</name>
<evidence type="ECO:0000256" key="1">
    <source>
        <dbReference type="SAM" id="MobiDB-lite"/>
    </source>
</evidence>
<evidence type="ECO:0000313" key="2">
    <source>
        <dbReference type="EMBL" id="CUS23835.1"/>
    </source>
</evidence>
<dbReference type="EMBL" id="LN890553">
    <property type="protein sequence ID" value="CUS23835.1"/>
    <property type="molecule type" value="Genomic_DNA"/>
</dbReference>
<sequence length="438" mass="50148">MDEDAVRSSFISQDTHSSLMIMNKSHSDASYGPVSGETPIRWQTGDREFHFNSNSTPSKGANTPLEDPARKLLRKRRIVRNTLSGAKPRLRSNLSDSATKLELLDDQVLTSLPIPPPKEKECKVSESHVNEVQMRIHRDNRRISIAPKRQHFEAEAAHPIILVEDYIPQDPSQLRFAKNRVSVSDLKSKISKSKISRLPIKLKNKRSASAASSLTLTPHINDDDSFANMGMISEDEEGVENENLEFDHRSTETGKTAVADIEHLLEDVLKPTVKGIKDEYLQAFNLEEKIKGCVICEKPLYEISTLLEGRHFREIVCSSCTLRYEETAKILEDYEFETSYDSIDSSRDCSINSEDLLEETEPAIPITNKRFKANTFSTHLINRLQLQIQNIPEREEKHDEHTVDSKTMLWFIEAKRKLRWRWRVNGLIPQFLAGKRKI</sequence>
<dbReference type="Proteomes" id="UP000236544">
    <property type="component" value="Unassembled WGS sequence"/>
</dbReference>
<dbReference type="OrthoDB" id="4076003at2759"/>
<reference evidence="3" key="1">
    <citation type="submission" date="2015-10" db="EMBL/GenBank/DDBJ databases">
        <authorList>
            <person name="Devillers H."/>
        </authorList>
    </citation>
    <scope>NUCLEOTIDE SEQUENCE [LARGE SCALE GENOMIC DNA]</scope>
</reference>
<organism evidence="2 3">
    <name type="scientific">Lachancea quebecensis</name>
    <dbReference type="NCBI Taxonomy" id="1654605"/>
    <lineage>
        <taxon>Eukaryota</taxon>
        <taxon>Fungi</taxon>
        <taxon>Dikarya</taxon>
        <taxon>Ascomycota</taxon>
        <taxon>Saccharomycotina</taxon>
        <taxon>Saccharomycetes</taxon>
        <taxon>Saccharomycetales</taxon>
        <taxon>Saccharomycetaceae</taxon>
        <taxon>Lachancea</taxon>
    </lineage>
</organism>
<keyword evidence="3" id="KW-1185">Reference proteome</keyword>
<feature type="region of interest" description="Disordered" evidence="1">
    <location>
        <begin position="48"/>
        <end position="70"/>
    </location>
</feature>
<gene>
    <name evidence="2" type="ORF">LAQU0_S12e01112g</name>
</gene>
<accession>A0A0P1L1A7</accession>
<protein>
    <submittedName>
        <fullName evidence="2">LAQU0S12e01112g1_1</fullName>
    </submittedName>
</protein>
<dbReference type="AlphaFoldDB" id="A0A0P1L1A7"/>